<protein>
    <submittedName>
        <fullName evidence="3">GDSL-type esterase/lipase family protein</fullName>
    </submittedName>
</protein>
<dbReference type="EMBL" id="JBHSFZ010000008">
    <property type="protein sequence ID" value="MFC4593813.1"/>
    <property type="molecule type" value="Genomic_DNA"/>
</dbReference>
<dbReference type="Pfam" id="PF13472">
    <property type="entry name" value="Lipase_GDSL_2"/>
    <property type="match status" value="1"/>
</dbReference>
<dbReference type="InterPro" id="IPR051532">
    <property type="entry name" value="Ester_Hydrolysis_Enzymes"/>
</dbReference>
<evidence type="ECO:0000259" key="2">
    <source>
        <dbReference type="Pfam" id="PF13472"/>
    </source>
</evidence>
<dbReference type="Gene3D" id="3.40.50.1110">
    <property type="entry name" value="SGNH hydrolase"/>
    <property type="match status" value="1"/>
</dbReference>
<keyword evidence="1" id="KW-0732">Signal</keyword>
<reference evidence="4" key="1">
    <citation type="journal article" date="2019" name="Int. J. Syst. Evol. Microbiol.">
        <title>The Global Catalogue of Microorganisms (GCM) 10K type strain sequencing project: providing services to taxonomists for standard genome sequencing and annotation.</title>
        <authorList>
            <consortium name="The Broad Institute Genomics Platform"/>
            <consortium name="The Broad Institute Genome Sequencing Center for Infectious Disease"/>
            <person name="Wu L."/>
            <person name="Ma J."/>
        </authorList>
    </citation>
    <scope>NUCLEOTIDE SEQUENCE [LARGE SCALE GENOMIC DNA]</scope>
    <source>
        <strain evidence="4">NBRC 103632</strain>
    </source>
</reference>
<dbReference type="Proteomes" id="UP001595957">
    <property type="component" value="Unassembled WGS sequence"/>
</dbReference>
<evidence type="ECO:0000313" key="3">
    <source>
        <dbReference type="EMBL" id="MFC4593813.1"/>
    </source>
</evidence>
<comment type="caution">
    <text evidence="3">The sequence shown here is derived from an EMBL/GenBank/DDBJ whole genome shotgun (WGS) entry which is preliminary data.</text>
</comment>
<feature type="domain" description="SGNH hydrolase-type esterase" evidence="2">
    <location>
        <begin position="102"/>
        <end position="241"/>
    </location>
</feature>
<feature type="signal peptide" evidence="1">
    <location>
        <begin position="1"/>
        <end position="42"/>
    </location>
</feature>
<dbReference type="RefSeq" id="WP_380803262.1">
    <property type="nucleotide sequence ID" value="NZ_JBHSFZ010000008.1"/>
</dbReference>
<evidence type="ECO:0000256" key="1">
    <source>
        <dbReference type="SAM" id="SignalP"/>
    </source>
</evidence>
<keyword evidence="4" id="KW-1185">Reference proteome</keyword>
<evidence type="ECO:0000313" key="4">
    <source>
        <dbReference type="Proteomes" id="UP001595957"/>
    </source>
</evidence>
<gene>
    <name evidence="3" type="ORF">ACFO3E_06355</name>
</gene>
<accession>A0ABV9EXB1</accession>
<dbReference type="PANTHER" id="PTHR30383">
    <property type="entry name" value="THIOESTERASE 1/PROTEASE 1/LYSOPHOSPHOLIPASE L1"/>
    <property type="match status" value="1"/>
</dbReference>
<dbReference type="InterPro" id="IPR013830">
    <property type="entry name" value="SGNH_hydro"/>
</dbReference>
<organism evidence="3 4">
    <name type="scientific">Sphingobium tyrosinilyticum</name>
    <dbReference type="NCBI Taxonomy" id="2715436"/>
    <lineage>
        <taxon>Bacteria</taxon>
        <taxon>Pseudomonadati</taxon>
        <taxon>Pseudomonadota</taxon>
        <taxon>Alphaproteobacteria</taxon>
        <taxon>Sphingomonadales</taxon>
        <taxon>Sphingomonadaceae</taxon>
        <taxon>Sphingobium</taxon>
    </lineage>
</organism>
<sequence length="277" mass="29545">MPTVNINCGRFIGIEVRGSRRASRRSLAALVLPLLAPALAVAQTETPGSSEAPRVNADPVFPFSNEIAAFAKANEVDATAPGAVLFLGSSSIRLWNTGGSFPDRGTLNRGFGGATTRDVLHYYVRLLPRAAPQSVLVYVGENDLAGGATPGAVAHDVLALLKRLRADYPKARIAYLSLKPSPIRWTLWPKMAAVNMTVAARSRVGRFDYLDVGSALLARDGLPDASLFGPDGLHMNARGYSRWNSLVDGWLDRKEMASAAGQSVRPSASVHHASLSD</sequence>
<dbReference type="InterPro" id="IPR036514">
    <property type="entry name" value="SGNH_hydro_sf"/>
</dbReference>
<name>A0ABV9EXB1_9SPHN</name>
<dbReference type="PANTHER" id="PTHR30383:SF5">
    <property type="entry name" value="SGNH HYDROLASE-TYPE ESTERASE DOMAIN-CONTAINING PROTEIN"/>
    <property type="match status" value="1"/>
</dbReference>
<proteinExistence type="predicted"/>
<dbReference type="SUPFAM" id="SSF52266">
    <property type="entry name" value="SGNH hydrolase"/>
    <property type="match status" value="1"/>
</dbReference>
<feature type="chain" id="PRO_5047500280" evidence="1">
    <location>
        <begin position="43"/>
        <end position="277"/>
    </location>
</feature>